<dbReference type="Proteomes" id="UP000240830">
    <property type="component" value="Unassembled WGS sequence"/>
</dbReference>
<feature type="signal peptide" evidence="1">
    <location>
        <begin position="1"/>
        <end position="18"/>
    </location>
</feature>
<sequence length="143" mass="15826">MKTILLVLICALLKFVSASRFGRYGLRLGRPIVRDGSAVKVHKTSDHIELQVHDNFALIKLVPKGLQISYEGAILWRTYRRELEGLIRLPEQSTIQADDLLVVVLGGFPGMSQSCLEEILRNFSKKSLGGAATEVVIIPLIGE</sequence>
<evidence type="ECO:0000256" key="1">
    <source>
        <dbReference type="SAM" id="SignalP"/>
    </source>
</evidence>
<proteinExistence type="predicted"/>
<keyword evidence="3" id="KW-1185">Reference proteome</keyword>
<reference evidence="2 3" key="1">
    <citation type="submission" date="2016-10" db="EMBL/GenBank/DDBJ databases">
        <title>The genome of Paramicrosporidium saccamoebae is the missing link in understanding Cryptomycota and Microsporidia evolution.</title>
        <authorList>
            <person name="Quandt C.A."/>
            <person name="Beaudet D."/>
            <person name="Corsaro D."/>
            <person name="Michel R."/>
            <person name="Corradi N."/>
            <person name="James T."/>
        </authorList>
    </citation>
    <scope>NUCLEOTIDE SEQUENCE [LARGE SCALE GENOMIC DNA]</scope>
    <source>
        <strain evidence="2 3">KSL3</strain>
    </source>
</reference>
<evidence type="ECO:0000313" key="3">
    <source>
        <dbReference type="Proteomes" id="UP000240830"/>
    </source>
</evidence>
<evidence type="ECO:0000313" key="2">
    <source>
        <dbReference type="EMBL" id="PJF20002.1"/>
    </source>
</evidence>
<feature type="chain" id="PRO_5014197233" evidence="1">
    <location>
        <begin position="19"/>
        <end position="143"/>
    </location>
</feature>
<keyword evidence="1" id="KW-0732">Signal</keyword>
<accession>A0A2H9TQJ6</accession>
<name>A0A2H9TQJ6_9FUNG</name>
<gene>
    <name evidence="2" type="ORF">PSACC_00176</name>
</gene>
<dbReference type="EMBL" id="MTSL01000014">
    <property type="protein sequence ID" value="PJF20002.1"/>
    <property type="molecule type" value="Genomic_DNA"/>
</dbReference>
<comment type="caution">
    <text evidence="2">The sequence shown here is derived from an EMBL/GenBank/DDBJ whole genome shotgun (WGS) entry which is preliminary data.</text>
</comment>
<organism evidence="2 3">
    <name type="scientific">Paramicrosporidium saccamoebae</name>
    <dbReference type="NCBI Taxonomy" id="1246581"/>
    <lineage>
        <taxon>Eukaryota</taxon>
        <taxon>Fungi</taxon>
        <taxon>Fungi incertae sedis</taxon>
        <taxon>Cryptomycota</taxon>
        <taxon>Cryptomycota incertae sedis</taxon>
        <taxon>Paramicrosporidium</taxon>
    </lineage>
</organism>
<protein>
    <submittedName>
        <fullName evidence="2">Uncharacterized protein</fullName>
    </submittedName>
</protein>
<dbReference type="AlphaFoldDB" id="A0A2H9TQJ6"/>